<feature type="transmembrane region" description="Helical" evidence="1">
    <location>
        <begin position="59"/>
        <end position="79"/>
    </location>
</feature>
<reference evidence="2 3" key="1">
    <citation type="journal article" date="2016" name="Nat. Commun.">
        <title>Thousands of microbial genomes shed light on interconnected biogeochemical processes in an aquifer system.</title>
        <authorList>
            <person name="Anantharaman K."/>
            <person name="Brown C.T."/>
            <person name="Hug L.A."/>
            <person name="Sharon I."/>
            <person name="Castelle C.J."/>
            <person name="Probst A.J."/>
            <person name="Thomas B.C."/>
            <person name="Singh A."/>
            <person name="Wilkins M.J."/>
            <person name="Karaoz U."/>
            <person name="Brodie E.L."/>
            <person name="Williams K.H."/>
            <person name="Hubbard S.S."/>
            <person name="Banfield J.F."/>
        </authorList>
    </citation>
    <scope>NUCLEOTIDE SEQUENCE [LARGE SCALE GENOMIC DNA]</scope>
</reference>
<feature type="transmembrane region" description="Helical" evidence="1">
    <location>
        <begin position="6"/>
        <end position="22"/>
    </location>
</feature>
<sequence length="103" mass="11367">MWLGVNYAVLIIAIVIITKQTRDIVKFRKCTYNISLNLLYAFAMCAFSAFLSAKGWLCLLSLIALTAVLTLIGIFFWLVNIDPAESGFPDDPETDDGTEADNG</sequence>
<proteinExistence type="predicted"/>
<evidence type="ECO:0000313" key="3">
    <source>
        <dbReference type="Proteomes" id="UP000178367"/>
    </source>
</evidence>
<accession>A0A1F5SF10</accession>
<feature type="transmembrane region" description="Helical" evidence="1">
    <location>
        <begin position="34"/>
        <end position="53"/>
    </location>
</feature>
<name>A0A1F5SF10_9BACT</name>
<dbReference type="AlphaFoldDB" id="A0A1F5SF10"/>
<gene>
    <name evidence="2" type="ORF">A2227_07745</name>
</gene>
<comment type="caution">
    <text evidence="2">The sequence shown here is derived from an EMBL/GenBank/DDBJ whole genome shotgun (WGS) entry which is preliminary data.</text>
</comment>
<evidence type="ECO:0000256" key="1">
    <source>
        <dbReference type="SAM" id="Phobius"/>
    </source>
</evidence>
<evidence type="ECO:0000313" key="2">
    <source>
        <dbReference type="EMBL" id="OGF25264.1"/>
    </source>
</evidence>
<protein>
    <submittedName>
        <fullName evidence="2">Uncharacterized protein</fullName>
    </submittedName>
</protein>
<organism evidence="2 3">
    <name type="scientific">Candidatus Falkowbacteria bacterium RIFOXYA2_FULL_47_19</name>
    <dbReference type="NCBI Taxonomy" id="1797994"/>
    <lineage>
        <taxon>Bacteria</taxon>
        <taxon>Candidatus Falkowiibacteriota</taxon>
    </lineage>
</organism>
<dbReference type="Proteomes" id="UP000178367">
    <property type="component" value="Unassembled WGS sequence"/>
</dbReference>
<keyword evidence="1" id="KW-0472">Membrane</keyword>
<keyword evidence="1" id="KW-0812">Transmembrane</keyword>
<dbReference type="EMBL" id="MFGB01000022">
    <property type="protein sequence ID" value="OGF25264.1"/>
    <property type="molecule type" value="Genomic_DNA"/>
</dbReference>
<keyword evidence="1" id="KW-1133">Transmembrane helix</keyword>